<keyword evidence="9" id="KW-1185">Reference proteome</keyword>
<dbReference type="SUPFAM" id="SSF53335">
    <property type="entry name" value="S-adenosyl-L-methionine-dependent methyltransferases"/>
    <property type="match status" value="1"/>
</dbReference>
<dbReference type="EMBL" id="KQ460075">
    <property type="protein sequence ID" value="KPJ17932.1"/>
    <property type="molecule type" value="Genomic_DNA"/>
</dbReference>
<evidence type="ECO:0000256" key="3">
    <source>
        <dbReference type="ARBA" id="ARBA00022679"/>
    </source>
</evidence>
<dbReference type="GO" id="GO:0030488">
    <property type="term" value="P:tRNA methylation"/>
    <property type="evidence" value="ECO:0007669"/>
    <property type="project" value="InterPro"/>
</dbReference>
<gene>
    <name evidence="8" type="ORF">RR48_07329</name>
</gene>
<dbReference type="InterPro" id="IPR014816">
    <property type="entry name" value="tRNA_MeTrfase_Gcd14"/>
</dbReference>
<dbReference type="InterPro" id="IPR049470">
    <property type="entry name" value="TRM61_C"/>
</dbReference>
<evidence type="ECO:0000256" key="5">
    <source>
        <dbReference type="ARBA" id="ARBA00022694"/>
    </source>
</evidence>
<evidence type="ECO:0000313" key="9">
    <source>
        <dbReference type="Proteomes" id="UP000053240"/>
    </source>
</evidence>
<evidence type="ECO:0000256" key="4">
    <source>
        <dbReference type="ARBA" id="ARBA00022691"/>
    </source>
</evidence>
<accession>A0A194RK58</accession>
<dbReference type="Pfam" id="PF08704">
    <property type="entry name" value="GCD14"/>
    <property type="match status" value="1"/>
</dbReference>
<protein>
    <recommendedName>
        <fullName evidence="1">tRNA (adenine(58)-N(1))-methyltransferase</fullName>
        <ecNumber evidence="1">2.1.1.220</ecNumber>
    </recommendedName>
</protein>
<evidence type="ECO:0000313" key="8">
    <source>
        <dbReference type="EMBL" id="KPJ17932.1"/>
    </source>
</evidence>
<dbReference type="Gene3D" id="3.40.50.150">
    <property type="entry name" value="Vaccinia Virus protein VP39"/>
    <property type="match status" value="1"/>
</dbReference>
<evidence type="ECO:0000256" key="6">
    <source>
        <dbReference type="ARBA" id="ARBA00048481"/>
    </source>
</evidence>
<dbReference type="InterPro" id="IPR029063">
    <property type="entry name" value="SAM-dependent_MTases_sf"/>
</dbReference>
<dbReference type="InParanoid" id="A0A194RK58"/>
<dbReference type="GO" id="GO:0031515">
    <property type="term" value="C:tRNA (m1A) methyltransferase complex"/>
    <property type="evidence" value="ECO:0007669"/>
    <property type="project" value="InterPro"/>
</dbReference>
<keyword evidence="5" id="KW-0819">tRNA processing</keyword>
<dbReference type="Proteomes" id="UP000053240">
    <property type="component" value="Unassembled WGS sequence"/>
</dbReference>
<dbReference type="EC" id="2.1.1.220" evidence="1"/>
<feature type="domain" description="tRNA (adenine(58)-N(1))-methyltransferase catalytic subunit TRM61 C-terminal" evidence="7">
    <location>
        <begin position="13"/>
        <end position="81"/>
    </location>
</feature>
<reference evidence="8 9" key="1">
    <citation type="journal article" date="2015" name="Nat. Commun.">
        <title>Outbred genome sequencing and CRISPR/Cas9 gene editing in butterflies.</title>
        <authorList>
            <person name="Li X."/>
            <person name="Fan D."/>
            <person name="Zhang W."/>
            <person name="Liu G."/>
            <person name="Zhang L."/>
            <person name="Zhao L."/>
            <person name="Fang X."/>
            <person name="Chen L."/>
            <person name="Dong Y."/>
            <person name="Chen Y."/>
            <person name="Ding Y."/>
            <person name="Zhao R."/>
            <person name="Feng M."/>
            <person name="Zhu Y."/>
            <person name="Feng Y."/>
            <person name="Jiang X."/>
            <person name="Zhu D."/>
            <person name="Xiang H."/>
            <person name="Feng X."/>
            <person name="Li S."/>
            <person name="Wang J."/>
            <person name="Zhang G."/>
            <person name="Kronforst M.R."/>
            <person name="Wang W."/>
        </authorList>
    </citation>
    <scope>NUCLEOTIDE SEQUENCE [LARGE SCALE GENOMIC DNA]</scope>
    <source>
        <strain evidence="8">Ya'a_city_454_Pm</strain>
        <tissue evidence="8">Whole body</tissue>
    </source>
</reference>
<organism evidence="8 9">
    <name type="scientific">Papilio machaon</name>
    <name type="common">Old World swallowtail butterfly</name>
    <dbReference type="NCBI Taxonomy" id="76193"/>
    <lineage>
        <taxon>Eukaryota</taxon>
        <taxon>Metazoa</taxon>
        <taxon>Ecdysozoa</taxon>
        <taxon>Arthropoda</taxon>
        <taxon>Hexapoda</taxon>
        <taxon>Insecta</taxon>
        <taxon>Pterygota</taxon>
        <taxon>Neoptera</taxon>
        <taxon>Endopterygota</taxon>
        <taxon>Lepidoptera</taxon>
        <taxon>Glossata</taxon>
        <taxon>Ditrysia</taxon>
        <taxon>Papilionoidea</taxon>
        <taxon>Papilionidae</taxon>
        <taxon>Papilioninae</taxon>
        <taxon>Papilio</taxon>
    </lineage>
</organism>
<dbReference type="PROSITE" id="PS51620">
    <property type="entry name" value="SAM_TRM61"/>
    <property type="match status" value="1"/>
</dbReference>
<dbReference type="GO" id="GO:0160107">
    <property type="term" value="F:tRNA (adenine(58)-N1)-methyltransferase activity"/>
    <property type="evidence" value="ECO:0007669"/>
    <property type="project" value="UniProtKB-EC"/>
</dbReference>
<keyword evidence="2 8" id="KW-0489">Methyltransferase</keyword>
<comment type="catalytic activity">
    <reaction evidence="6">
        <text>an adenosine in mRNA + S-adenosyl-L-methionine = an N(1)-methyladenosine in mRNA + S-adenosyl-L-homocysteine + H(+)</text>
        <dbReference type="Rhea" id="RHEA:55392"/>
        <dbReference type="Rhea" id="RHEA-COMP:12414"/>
        <dbReference type="Rhea" id="RHEA-COMP:12415"/>
        <dbReference type="ChEBI" id="CHEBI:15378"/>
        <dbReference type="ChEBI" id="CHEBI:57856"/>
        <dbReference type="ChEBI" id="CHEBI:59789"/>
        <dbReference type="ChEBI" id="CHEBI:74411"/>
        <dbReference type="ChEBI" id="CHEBI:74491"/>
    </reaction>
</comment>
<evidence type="ECO:0000256" key="1">
    <source>
        <dbReference type="ARBA" id="ARBA00012796"/>
    </source>
</evidence>
<name>A0A194RK58_PAPMA</name>
<keyword evidence="4" id="KW-0949">S-adenosyl-L-methionine</keyword>
<keyword evidence="3 8" id="KW-0808">Transferase</keyword>
<proteinExistence type="predicted"/>
<evidence type="ECO:0000259" key="7">
    <source>
        <dbReference type="Pfam" id="PF08704"/>
    </source>
</evidence>
<evidence type="ECO:0000256" key="2">
    <source>
        <dbReference type="ARBA" id="ARBA00022603"/>
    </source>
</evidence>
<dbReference type="STRING" id="76193.A0A194RK58"/>
<sequence length="112" mass="12485">MHVTGYVGLTIGCGRFCSFSPCIEQVQRTCLTLQELGFQDIATMEVLQSELKVSKRNVAVRDLSFLRHKIDSTLESQQRKSGQCNTIRHIVLKVTQHLAAILITEAKDALAP</sequence>
<dbReference type="AlphaFoldDB" id="A0A194RK58"/>